<evidence type="ECO:0000313" key="3">
    <source>
        <dbReference type="Proteomes" id="UP000295418"/>
    </source>
</evidence>
<proteinExistence type="inferred from homology"/>
<reference evidence="2 3" key="1">
    <citation type="submission" date="2019-03" db="EMBL/GenBank/DDBJ databases">
        <authorList>
            <person name="Kim M.K.M."/>
        </authorList>
    </citation>
    <scope>NUCLEOTIDE SEQUENCE [LARGE SCALE GENOMIC DNA]</scope>
    <source>
        <strain evidence="2 3">18JY21-1</strain>
    </source>
</reference>
<dbReference type="AlphaFoldDB" id="A0A4R4EFG7"/>
<name>A0A4R4EFG7_9BACL</name>
<evidence type="ECO:0008006" key="4">
    <source>
        <dbReference type="Google" id="ProtNLM"/>
    </source>
</evidence>
<dbReference type="EMBL" id="SKFG01000004">
    <property type="protein sequence ID" value="TCZ78804.1"/>
    <property type="molecule type" value="Genomic_DNA"/>
</dbReference>
<dbReference type="Pfam" id="PF04519">
    <property type="entry name" value="Bactofilin"/>
    <property type="match status" value="1"/>
</dbReference>
<organism evidence="2 3">
    <name type="scientific">Paenibacillus albiflavus</name>
    <dbReference type="NCBI Taxonomy" id="2545760"/>
    <lineage>
        <taxon>Bacteria</taxon>
        <taxon>Bacillati</taxon>
        <taxon>Bacillota</taxon>
        <taxon>Bacilli</taxon>
        <taxon>Bacillales</taxon>
        <taxon>Paenibacillaceae</taxon>
        <taxon>Paenibacillus</taxon>
    </lineage>
</organism>
<dbReference type="OrthoDB" id="1730007at2"/>
<dbReference type="PANTHER" id="PTHR35024">
    <property type="entry name" value="HYPOTHETICAL CYTOSOLIC PROTEIN"/>
    <property type="match status" value="1"/>
</dbReference>
<dbReference type="PANTHER" id="PTHR35024:SF4">
    <property type="entry name" value="POLYMER-FORMING CYTOSKELETAL PROTEIN"/>
    <property type="match status" value="1"/>
</dbReference>
<gene>
    <name evidence="2" type="ORF">E0485_06930</name>
</gene>
<comment type="similarity">
    <text evidence="1">Belongs to the bactofilin family.</text>
</comment>
<evidence type="ECO:0000256" key="1">
    <source>
        <dbReference type="ARBA" id="ARBA00044755"/>
    </source>
</evidence>
<evidence type="ECO:0000313" key="2">
    <source>
        <dbReference type="EMBL" id="TCZ78804.1"/>
    </source>
</evidence>
<dbReference type="Proteomes" id="UP000295418">
    <property type="component" value="Unassembled WGS sequence"/>
</dbReference>
<dbReference type="RefSeq" id="WP_132417254.1">
    <property type="nucleotide sequence ID" value="NZ_SKFG01000004.1"/>
</dbReference>
<accession>A0A4R4EFG7</accession>
<dbReference type="InterPro" id="IPR007607">
    <property type="entry name" value="BacA/B"/>
</dbReference>
<sequence>MNSSPNLNISGMGKTSGGVYQKVQLDGLATVNGDVTCQSFDCNGKGKINGDLQADTISIDGLCSIDGNTRAHSIRVDGKASLYGNINCEQFMVNGIIDIDGDCQAETFKADGCFKINGLLNSGTIDVNLRGKCTAEEIGGERINVVKGKNNNSIMNSFFTAELRVDVIEGDKIYLENTKADIVRGNEVAIGPGCVIDEVEYKVSLYIDDEAKVESHKQV</sequence>
<comment type="caution">
    <text evidence="2">The sequence shown here is derived from an EMBL/GenBank/DDBJ whole genome shotgun (WGS) entry which is preliminary data.</text>
</comment>
<protein>
    <recommendedName>
        <fullName evidence="4">Polymer-forming cytoskeletal protein</fullName>
    </recommendedName>
</protein>
<keyword evidence="3" id="KW-1185">Reference proteome</keyword>